<dbReference type="Proteomes" id="UP000249886">
    <property type="component" value="Unassembled WGS sequence"/>
</dbReference>
<keyword evidence="5" id="KW-0418">Kinase</keyword>
<protein>
    <submittedName>
        <fullName evidence="5">Putative CheA signal transduction histidine kinase</fullName>
    </submittedName>
</protein>
<evidence type="ECO:0000259" key="4">
    <source>
        <dbReference type="SMART" id="SM00894"/>
    </source>
</evidence>
<feature type="chain" id="PRO_5043215302" evidence="3">
    <location>
        <begin position="24"/>
        <end position="197"/>
    </location>
</feature>
<accession>A0A6H9XEX7</accession>
<keyword evidence="3" id="KW-0732">Signal</keyword>
<evidence type="ECO:0000256" key="3">
    <source>
        <dbReference type="SAM" id="SignalP"/>
    </source>
</evidence>
<feature type="compositionally biased region" description="Polar residues" evidence="1">
    <location>
        <begin position="85"/>
        <end position="102"/>
    </location>
</feature>
<keyword evidence="2" id="KW-1133">Transmembrane helix</keyword>
<dbReference type="Pfam" id="PF05901">
    <property type="entry name" value="Excalibur"/>
    <property type="match status" value="1"/>
</dbReference>
<dbReference type="GO" id="GO:0016301">
    <property type="term" value="F:kinase activity"/>
    <property type="evidence" value="ECO:0007669"/>
    <property type="project" value="UniProtKB-KW"/>
</dbReference>
<sequence>MRKTLVTFTIAISLGLSGTVANAQEAAPAGPAAQVADSTVVAEAEAAPAPADTATTNNTEATTEATTAAESDVAETANAEADQPEITQTADTTNQSQKASSNPTLRTVGIIAGVVSLLGLIGGGIFWAIQQNLINIPGLPGLPNPNPAPAPAPQGKYYPNCKAVWDELGRPIRNGEPGYDRNLDHDGDGVGCEQRPR</sequence>
<dbReference type="GeneID" id="84575390"/>
<gene>
    <name evidence="5" type="ORF">NCTC10254_01595</name>
</gene>
<dbReference type="AlphaFoldDB" id="A0A6H9XEX7"/>
<evidence type="ECO:0000313" key="6">
    <source>
        <dbReference type="Proteomes" id="UP000249886"/>
    </source>
</evidence>
<feature type="region of interest" description="Disordered" evidence="1">
    <location>
        <begin position="43"/>
        <end position="102"/>
    </location>
</feature>
<dbReference type="SMART" id="SM00894">
    <property type="entry name" value="Excalibur"/>
    <property type="match status" value="1"/>
</dbReference>
<feature type="compositionally biased region" description="Basic and acidic residues" evidence="1">
    <location>
        <begin position="178"/>
        <end position="197"/>
    </location>
</feature>
<evidence type="ECO:0000313" key="5">
    <source>
        <dbReference type="EMBL" id="SPW28649.1"/>
    </source>
</evidence>
<evidence type="ECO:0000256" key="2">
    <source>
        <dbReference type="SAM" id="Phobius"/>
    </source>
</evidence>
<organism evidence="5 6">
    <name type="scientific">Corynebacterium matruchotii</name>
    <dbReference type="NCBI Taxonomy" id="43768"/>
    <lineage>
        <taxon>Bacteria</taxon>
        <taxon>Bacillati</taxon>
        <taxon>Actinomycetota</taxon>
        <taxon>Actinomycetes</taxon>
        <taxon>Mycobacteriales</taxon>
        <taxon>Corynebacteriaceae</taxon>
        <taxon>Corynebacterium</taxon>
    </lineage>
</organism>
<dbReference type="InterPro" id="IPR008613">
    <property type="entry name" value="Excalibur_Ca-bd_domain"/>
</dbReference>
<feature type="transmembrane region" description="Helical" evidence="2">
    <location>
        <begin position="108"/>
        <end position="129"/>
    </location>
</feature>
<name>A0A6H9XEX7_9CORY</name>
<feature type="region of interest" description="Disordered" evidence="1">
    <location>
        <begin position="169"/>
        <end position="197"/>
    </location>
</feature>
<keyword evidence="5" id="KW-0808">Transferase</keyword>
<keyword evidence="2" id="KW-0812">Transmembrane</keyword>
<keyword evidence="2" id="KW-0472">Membrane</keyword>
<proteinExistence type="predicted"/>
<reference evidence="5 6" key="1">
    <citation type="submission" date="2018-06" db="EMBL/GenBank/DDBJ databases">
        <authorList>
            <consortium name="Pathogen Informatics"/>
            <person name="Doyle S."/>
        </authorList>
    </citation>
    <scope>NUCLEOTIDE SEQUENCE [LARGE SCALE GENOMIC DNA]</scope>
    <source>
        <strain evidence="5 6">NCTC10254</strain>
    </source>
</reference>
<comment type="caution">
    <text evidence="5">The sequence shown here is derived from an EMBL/GenBank/DDBJ whole genome shotgun (WGS) entry which is preliminary data.</text>
</comment>
<evidence type="ECO:0000256" key="1">
    <source>
        <dbReference type="SAM" id="MobiDB-lite"/>
    </source>
</evidence>
<dbReference type="RefSeq" id="WP_005525432.1">
    <property type="nucleotide sequence ID" value="NZ_CAUVEC010000002.1"/>
</dbReference>
<feature type="signal peptide" evidence="3">
    <location>
        <begin position="1"/>
        <end position="23"/>
    </location>
</feature>
<feature type="domain" description="Excalibur calcium-binding" evidence="4">
    <location>
        <begin position="157"/>
        <end position="193"/>
    </location>
</feature>
<feature type="compositionally biased region" description="Low complexity" evidence="1">
    <location>
        <begin position="43"/>
        <end position="77"/>
    </location>
</feature>
<dbReference type="EMBL" id="UARK01000011">
    <property type="protein sequence ID" value="SPW28649.1"/>
    <property type="molecule type" value="Genomic_DNA"/>
</dbReference>